<evidence type="ECO:0000313" key="3">
    <source>
        <dbReference type="EMBL" id="JAH02880.1"/>
    </source>
</evidence>
<dbReference type="Pfam" id="PF00478">
    <property type="entry name" value="IMPDH"/>
    <property type="match status" value="1"/>
</dbReference>
<sequence length="44" mass="5079">MSLYICMFFFVFQLTGGIGFIHHNCTPEFQANEVRKVKVICVPL</sequence>
<feature type="signal peptide" evidence="1">
    <location>
        <begin position="1"/>
        <end position="17"/>
    </location>
</feature>
<evidence type="ECO:0000259" key="2">
    <source>
        <dbReference type="Pfam" id="PF00478"/>
    </source>
</evidence>
<feature type="domain" description="IMP dehydrogenase/GMP reductase" evidence="2">
    <location>
        <begin position="14"/>
        <end position="38"/>
    </location>
</feature>
<dbReference type="InterPro" id="IPR013785">
    <property type="entry name" value="Aldolase_TIM"/>
</dbReference>
<reference evidence="3" key="2">
    <citation type="journal article" date="2015" name="Fish Shellfish Immunol.">
        <title>Early steps in the European eel (Anguilla anguilla)-Vibrio vulnificus interaction in the gills: Role of the RtxA13 toxin.</title>
        <authorList>
            <person name="Callol A."/>
            <person name="Pajuelo D."/>
            <person name="Ebbesson L."/>
            <person name="Teles M."/>
            <person name="MacKenzie S."/>
            <person name="Amaro C."/>
        </authorList>
    </citation>
    <scope>NUCLEOTIDE SEQUENCE</scope>
</reference>
<reference evidence="3" key="1">
    <citation type="submission" date="2014-11" db="EMBL/GenBank/DDBJ databases">
        <authorList>
            <person name="Amaro Gonzalez C."/>
        </authorList>
    </citation>
    <scope>NUCLEOTIDE SEQUENCE</scope>
</reference>
<protein>
    <recommendedName>
        <fullName evidence="2">IMP dehydrogenase/GMP reductase domain-containing protein</fullName>
    </recommendedName>
</protein>
<evidence type="ECO:0000256" key="1">
    <source>
        <dbReference type="SAM" id="SignalP"/>
    </source>
</evidence>
<feature type="chain" id="PRO_5002430913" description="IMP dehydrogenase/GMP reductase domain-containing protein" evidence="1">
    <location>
        <begin position="18"/>
        <end position="44"/>
    </location>
</feature>
<dbReference type="AlphaFoldDB" id="A0A0E9PFP3"/>
<dbReference type="Gene3D" id="3.20.20.70">
    <property type="entry name" value="Aldolase class I"/>
    <property type="match status" value="1"/>
</dbReference>
<accession>A0A0E9PFP3</accession>
<dbReference type="InterPro" id="IPR001093">
    <property type="entry name" value="IMP_DH_GMPRt"/>
</dbReference>
<keyword evidence="1" id="KW-0732">Signal</keyword>
<name>A0A0E9PFP3_ANGAN</name>
<organism evidence="3">
    <name type="scientific">Anguilla anguilla</name>
    <name type="common">European freshwater eel</name>
    <name type="synonym">Muraena anguilla</name>
    <dbReference type="NCBI Taxonomy" id="7936"/>
    <lineage>
        <taxon>Eukaryota</taxon>
        <taxon>Metazoa</taxon>
        <taxon>Chordata</taxon>
        <taxon>Craniata</taxon>
        <taxon>Vertebrata</taxon>
        <taxon>Euteleostomi</taxon>
        <taxon>Actinopterygii</taxon>
        <taxon>Neopterygii</taxon>
        <taxon>Teleostei</taxon>
        <taxon>Anguilliformes</taxon>
        <taxon>Anguillidae</taxon>
        <taxon>Anguilla</taxon>
    </lineage>
</organism>
<dbReference type="EMBL" id="GBXM01105697">
    <property type="protein sequence ID" value="JAH02880.1"/>
    <property type="molecule type" value="Transcribed_RNA"/>
</dbReference>
<proteinExistence type="predicted"/>